<dbReference type="InterPro" id="IPR001451">
    <property type="entry name" value="Hexapep"/>
</dbReference>
<evidence type="ECO:0000313" key="2">
    <source>
        <dbReference type="EMBL" id="POY39249.1"/>
    </source>
</evidence>
<dbReference type="EMBL" id="PQVF01000001">
    <property type="protein sequence ID" value="POY39249.1"/>
    <property type="molecule type" value="Genomic_DNA"/>
</dbReference>
<dbReference type="Gene3D" id="2.160.10.10">
    <property type="entry name" value="Hexapeptide repeat proteins"/>
    <property type="match status" value="1"/>
</dbReference>
<dbReference type="RefSeq" id="WP_103787351.1">
    <property type="nucleotide sequence ID" value="NZ_PQVF01000001.1"/>
</dbReference>
<comment type="similarity">
    <text evidence="1">Belongs to the transferase hexapeptide repeat family.</text>
</comment>
<dbReference type="PANTHER" id="PTHR43300">
    <property type="entry name" value="ACETYLTRANSFERASE"/>
    <property type="match status" value="1"/>
</dbReference>
<dbReference type="CDD" id="cd03349">
    <property type="entry name" value="LbH_XAT"/>
    <property type="match status" value="1"/>
</dbReference>
<sequence length="205" mass="23654">MSKFYLKLYFSLPGILKRFFLKFILLKENEMFSDILRQIFSKQYQIHIGYGTYGGCFNLKNDIPPHVTFGNYCSIAKNIRIFRANHPKNSFTSHPLLYNPIAGYVKKDMLERPALNIGNDVWIGEWVVILPNVTSIGNGAIIGAGSIVTKNVEPYSVVVGNPAKIISQRFDEDTIKQLEELRWWELKKEDLINNIERLNRIVNKD</sequence>
<dbReference type="Pfam" id="PF00132">
    <property type="entry name" value="Hexapep"/>
    <property type="match status" value="1"/>
</dbReference>
<dbReference type="AlphaFoldDB" id="A0A2S5AAF1"/>
<protein>
    <submittedName>
        <fullName evidence="2">Transferase</fullName>
    </submittedName>
</protein>
<evidence type="ECO:0000256" key="1">
    <source>
        <dbReference type="ARBA" id="ARBA00007274"/>
    </source>
</evidence>
<dbReference type="InterPro" id="IPR011004">
    <property type="entry name" value="Trimer_LpxA-like_sf"/>
</dbReference>
<dbReference type="InterPro" id="IPR050179">
    <property type="entry name" value="Trans_hexapeptide_repeat"/>
</dbReference>
<comment type="caution">
    <text evidence="2">The sequence shown here is derived from an EMBL/GenBank/DDBJ whole genome shotgun (WGS) entry which is preliminary data.</text>
</comment>
<dbReference type="PANTHER" id="PTHR43300:SF11">
    <property type="entry name" value="ACETYLTRANSFERASE RV3034C-RELATED"/>
    <property type="match status" value="1"/>
</dbReference>
<proteinExistence type="inferred from homology"/>
<name>A0A2S5AAF1_9SPHI</name>
<reference evidence="2 3" key="1">
    <citation type="submission" date="2018-01" db="EMBL/GenBank/DDBJ databases">
        <authorList>
            <person name="Gaut B.S."/>
            <person name="Morton B.R."/>
            <person name="Clegg M.T."/>
            <person name="Duvall M.R."/>
        </authorList>
    </citation>
    <scope>NUCLEOTIDE SEQUENCE [LARGE SCALE GENOMIC DNA]</scope>
    <source>
        <strain evidence="2 3">HR-AV</strain>
    </source>
</reference>
<dbReference type="Proteomes" id="UP000236893">
    <property type="component" value="Unassembled WGS sequence"/>
</dbReference>
<dbReference type="SUPFAM" id="SSF51161">
    <property type="entry name" value="Trimeric LpxA-like enzymes"/>
    <property type="match status" value="1"/>
</dbReference>
<evidence type="ECO:0000313" key="3">
    <source>
        <dbReference type="Proteomes" id="UP000236893"/>
    </source>
</evidence>
<keyword evidence="2" id="KW-0808">Transferase</keyword>
<dbReference type="GO" id="GO:0016740">
    <property type="term" value="F:transferase activity"/>
    <property type="evidence" value="ECO:0007669"/>
    <property type="project" value="UniProtKB-KW"/>
</dbReference>
<gene>
    <name evidence="2" type="ORF">C3K47_01780</name>
</gene>
<keyword evidence="3" id="KW-1185">Reference proteome</keyword>
<organism evidence="2 3">
    <name type="scientific">Solitalea longa</name>
    <dbReference type="NCBI Taxonomy" id="2079460"/>
    <lineage>
        <taxon>Bacteria</taxon>
        <taxon>Pseudomonadati</taxon>
        <taxon>Bacteroidota</taxon>
        <taxon>Sphingobacteriia</taxon>
        <taxon>Sphingobacteriales</taxon>
        <taxon>Sphingobacteriaceae</taxon>
        <taxon>Solitalea</taxon>
    </lineage>
</organism>
<accession>A0A2S5AAF1</accession>
<dbReference type="OrthoDB" id="9814490at2"/>